<organism evidence="1 2">
    <name type="scientific">Microbacterium candidum</name>
    <dbReference type="NCBI Taxonomy" id="3041922"/>
    <lineage>
        <taxon>Bacteria</taxon>
        <taxon>Bacillati</taxon>
        <taxon>Actinomycetota</taxon>
        <taxon>Actinomycetes</taxon>
        <taxon>Micrococcales</taxon>
        <taxon>Microbacteriaceae</taxon>
        <taxon>Microbacterium</taxon>
    </lineage>
</organism>
<evidence type="ECO:0000313" key="1">
    <source>
        <dbReference type="EMBL" id="MDL9978842.1"/>
    </source>
</evidence>
<dbReference type="EMBL" id="JASXSZ010000001">
    <property type="protein sequence ID" value="MDL9978842.1"/>
    <property type="molecule type" value="Genomic_DNA"/>
</dbReference>
<reference evidence="1 2" key="1">
    <citation type="submission" date="2023-06" db="EMBL/GenBank/DDBJ databases">
        <title>Microbacterium sp. nov., isolated from a waste landfill.</title>
        <authorList>
            <person name="Wen W."/>
        </authorList>
    </citation>
    <scope>NUCLEOTIDE SEQUENCE [LARGE SCALE GENOMIC DNA]</scope>
    <source>
        <strain evidence="1 2">ASV49</strain>
    </source>
</reference>
<gene>
    <name evidence="1" type="ORF">QSV35_05835</name>
</gene>
<protein>
    <submittedName>
        <fullName evidence="1">Uncharacterized protein</fullName>
    </submittedName>
</protein>
<name>A0ABT7MWM3_9MICO</name>
<comment type="caution">
    <text evidence="1">The sequence shown here is derived from an EMBL/GenBank/DDBJ whole genome shotgun (WGS) entry which is preliminary data.</text>
</comment>
<dbReference type="Proteomes" id="UP001235064">
    <property type="component" value="Unassembled WGS sequence"/>
</dbReference>
<keyword evidence="2" id="KW-1185">Reference proteome</keyword>
<sequence length="115" mass="12930">MEHLTRRILIVDGSIITVPLESAAQRALERWLFAHVEEVRAVLAPFGLDPNEVELPTFVRVVYRDELHPAPVDGKCGRRWIDLTDSEHTCGLPEHDGRTHICSCGCEFEPVESNG</sequence>
<dbReference type="RefSeq" id="WP_286287603.1">
    <property type="nucleotide sequence ID" value="NZ_JASXSZ010000001.1"/>
</dbReference>
<proteinExistence type="predicted"/>
<evidence type="ECO:0000313" key="2">
    <source>
        <dbReference type="Proteomes" id="UP001235064"/>
    </source>
</evidence>
<accession>A0ABT7MWM3</accession>